<dbReference type="GO" id="GO:0012505">
    <property type="term" value="C:endomembrane system"/>
    <property type="evidence" value="ECO:0007669"/>
    <property type="project" value="UniProtKB-SubCell"/>
</dbReference>
<comment type="subcellular location">
    <subcellularLocation>
        <location evidence="1">Endomembrane system</location>
        <topology evidence="1">Multi-pass membrane protein</topology>
    </subcellularLocation>
</comment>
<evidence type="ECO:0000256" key="3">
    <source>
        <dbReference type="ARBA" id="ARBA00022448"/>
    </source>
</evidence>
<evidence type="ECO:0000313" key="11">
    <source>
        <dbReference type="Proteomes" id="UP000467841"/>
    </source>
</evidence>
<feature type="transmembrane region" description="Helical" evidence="9">
    <location>
        <begin position="143"/>
        <end position="166"/>
    </location>
</feature>
<gene>
    <name evidence="10" type="ORF">MERR_LOCUS42526</name>
</gene>
<keyword evidence="7 9" id="KW-1133">Transmembrane helix</keyword>
<accession>A0A6D2KLE4</accession>
<keyword evidence="6" id="KW-0677">Repeat</keyword>
<protein>
    <recommendedName>
        <fullName evidence="12">Bidirectional sugar transporter SWEET</fullName>
    </recommendedName>
</protein>
<dbReference type="FunFam" id="1.20.1280.290:FF:000002">
    <property type="entry name" value="Bidirectional sugar transporter SWEET"/>
    <property type="match status" value="1"/>
</dbReference>
<evidence type="ECO:0008006" key="12">
    <source>
        <dbReference type="Google" id="ProtNLM"/>
    </source>
</evidence>
<name>A0A6D2KLE4_9BRAS</name>
<keyword evidence="3" id="KW-0813">Transport</keyword>
<dbReference type="EMBL" id="CACVBM020001607">
    <property type="protein sequence ID" value="CAA7055290.1"/>
    <property type="molecule type" value="Genomic_DNA"/>
</dbReference>
<keyword evidence="5 9" id="KW-0812">Transmembrane</keyword>
<evidence type="ECO:0000256" key="7">
    <source>
        <dbReference type="ARBA" id="ARBA00022989"/>
    </source>
</evidence>
<evidence type="ECO:0000256" key="2">
    <source>
        <dbReference type="ARBA" id="ARBA00007809"/>
    </source>
</evidence>
<dbReference type="Proteomes" id="UP000467841">
    <property type="component" value="Unassembled WGS sequence"/>
</dbReference>
<evidence type="ECO:0000256" key="8">
    <source>
        <dbReference type="ARBA" id="ARBA00023136"/>
    </source>
</evidence>
<feature type="transmembrane region" description="Helical" evidence="9">
    <location>
        <begin position="20"/>
        <end position="41"/>
    </location>
</feature>
<dbReference type="GO" id="GO:0051119">
    <property type="term" value="F:sugar transmembrane transporter activity"/>
    <property type="evidence" value="ECO:0007669"/>
    <property type="project" value="InterPro"/>
</dbReference>
<evidence type="ECO:0000313" key="10">
    <source>
        <dbReference type="EMBL" id="CAA7055290.1"/>
    </source>
</evidence>
<dbReference type="OrthoDB" id="409725at2759"/>
<dbReference type="AlphaFoldDB" id="A0A6D2KLE4"/>
<keyword evidence="11" id="KW-1185">Reference proteome</keyword>
<dbReference type="Pfam" id="PF03083">
    <property type="entry name" value="MtN3_slv"/>
    <property type="match status" value="2"/>
</dbReference>
<dbReference type="PANTHER" id="PTHR10791">
    <property type="entry name" value="RAG1-ACTIVATING PROTEIN 1"/>
    <property type="match status" value="1"/>
</dbReference>
<reference evidence="10" key="1">
    <citation type="submission" date="2020-01" db="EMBL/GenBank/DDBJ databases">
        <authorList>
            <person name="Mishra B."/>
        </authorList>
    </citation>
    <scope>NUCLEOTIDE SEQUENCE [LARGE SCALE GENOMIC DNA]</scope>
</reference>
<comment type="similarity">
    <text evidence="2">Belongs to the SWEET sugar transporter family.</text>
</comment>
<evidence type="ECO:0000256" key="1">
    <source>
        <dbReference type="ARBA" id="ARBA00004127"/>
    </source>
</evidence>
<feature type="transmembrane region" description="Helical" evidence="9">
    <location>
        <begin position="116"/>
        <end position="137"/>
    </location>
</feature>
<dbReference type="GO" id="GO:0016020">
    <property type="term" value="C:membrane"/>
    <property type="evidence" value="ECO:0007669"/>
    <property type="project" value="InterPro"/>
</dbReference>
<dbReference type="Gene3D" id="1.20.1280.290">
    <property type="match status" value="2"/>
</dbReference>
<proteinExistence type="inferred from homology"/>
<dbReference type="InterPro" id="IPR047664">
    <property type="entry name" value="SWEET"/>
</dbReference>
<feature type="transmembrane region" description="Helical" evidence="9">
    <location>
        <begin position="53"/>
        <end position="76"/>
    </location>
</feature>
<dbReference type="PANTHER" id="PTHR10791:SF236">
    <property type="entry name" value="BIDIRECTIONAL SUGAR TRANSPORTER SWEET8"/>
    <property type="match status" value="1"/>
</dbReference>
<organism evidence="10 11">
    <name type="scientific">Microthlaspi erraticum</name>
    <dbReference type="NCBI Taxonomy" id="1685480"/>
    <lineage>
        <taxon>Eukaryota</taxon>
        <taxon>Viridiplantae</taxon>
        <taxon>Streptophyta</taxon>
        <taxon>Embryophyta</taxon>
        <taxon>Tracheophyta</taxon>
        <taxon>Spermatophyta</taxon>
        <taxon>Magnoliopsida</taxon>
        <taxon>eudicotyledons</taxon>
        <taxon>Gunneridae</taxon>
        <taxon>Pentapetalae</taxon>
        <taxon>rosids</taxon>
        <taxon>malvids</taxon>
        <taxon>Brassicales</taxon>
        <taxon>Brassicaceae</taxon>
        <taxon>Coluteocarpeae</taxon>
        <taxon>Microthlaspi</taxon>
    </lineage>
</organism>
<keyword evidence="4" id="KW-0762">Sugar transport</keyword>
<comment type="caution">
    <text evidence="10">The sequence shown here is derived from an EMBL/GenBank/DDBJ whole genome shotgun (WGS) entry which is preliminary data.</text>
</comment>
<evidence type="ECO:0000256" key="9">
    <source>
        <dbReference type="SAM" id="Phobius"/>
    </source>
</evidence>
<dbReference type="InterPro" id="IPR004316">
    <property type="entry name" value="SWEET_rpt"/>
</dbReference>
<sequence length="188" mass="21121">MNCMLWVFYGLPIVHKDSILVTTINGVGLFIEAIYLAIFLYHCGEKKNFRRNIVISLVAEVIAVAAIVLITLLAIQNFATKQMFVGIICDVFNVAMYAAPCLVIKKVWDTKSVEYMPFWLSFISFCNAVIWTSYSLIYKVDLYVLISNGIGAFLCLSQLVVYACFFKSTPKDKAGKPSEIEISATERV</sequence>
<evidence type="ECO:0000256" key="5">
    <source>
        <dbReference type="ARBA" id="ARBA00022692"/>
    </source>
</evidence>
<keyword evidence="8 9" id="KW-0472">Membrane</keyword>
<dbReference type="GO" id="GO:0051260">
    <property type="term" value="P:protein homooligomerization"/>
    <property type="evidence" value="ECO:0007669"/>
    <property type="project" value="UniProtKB-ARBA"/>
</dbReference>
<evidence type="ECO:0000256" key="4">
    <source>
        <dbReference type="ARBA" id="ARBA00022597"/>
    </source>
</evidence>
<evidence type="ECO:0000256" key="6">
    <source>
        <dbReference type="ARBA" id="ARBA00022737"/>
    </source>
</evidence>